<dbReference type="InterPro" id="IPR052907">
    <property type="entry name" value="Beta-lactamase/esterase"/>
</dbReference>
<dbReference type="InterPro" id="IPR001466">
    <property type="entry name" value="Beta-lactam-related"/>
</dbReference>
<dbReference type="EMBL" id="JALAZD010000001">
    <property type="protein sequence ID" value="MCI0126720.1"/>
    <property type="molecule type" value="Genomic_DNA"/>
</dbReference>
<protein>
    <submittedName>
        <fullName evidence="2">Beta-lactamase family protein</fullName>
    </submittedName>
</protein>
<gene>
    <name evidence="2" type="ORF">ML536_07765</name>
</gene>
<evidence type="ECO:0000259" key="1">
    <source>
        <dbReference type="Pfam" id="PF00144"/>
    </source>
</evidence>
<evidence type="ECO:0000313" key="3">
    <source>
        <dbReference type="Proteomes" id="UP001156140"/>
    </source>
</evidence>
<dbReference type="PANTHER" id="PTHR43319">
    <property type="entry name" value="BETA-LACTAMASE-RELATED"/>
    <property type="match status" value="1"/>
</dbReference>
<keyword evidence="3" id="KW-1185">Reference proteome</keyword>
<dbReference type="InterPro" id="IPR012338">
    <property type="entry name" value="Beta-lactam/transpept-like"/>
</dbReference>
<evidence type="ECO:0000313" key="2">
    <source>
        <dbReference type="EMBL" id="MCI0126720.1"/>
    </source>
</evidence>
<organism evidence="2 3">
    <name type="scientific">Paradevosia shaoguanensis</name>
    <dbReference type="NCBI Taxonomy" id="1335043"/>
    <lineage>
        <taxon>Bacteria</taxon>
        <taxon>Pseudomonadati</taxon>
        <taxon>Pseudomonadota</taxon>
        <taxon>Alphaproteobacteria</taxon>
        <taxon>Hyphomicrobiales</taxon>
        <taxon>Devosiaceae</taxon>
        <taxon>Paradevosia</taxon>
    </lineage>
</organism>
<dbReference type="Gene3D" id="3.40.710.10">
    <property type="entry name" value="DD-peptidase/beta-lactamase superfamily"/>
    <property type="match status" value="1"/>
</dbReference>
<proteinExistence type="predicted"/>
<feature type="domain" description="Beta-lactamase-related" evidence="1">
    <location>
        <begin position="32"/>
        <end position="374"/>
    </location>
</feature>
<dbReference type="PANTHER" id="PTHR43319:SF3">
    <property type="entry name" value="BETA-LACTAMASE-RELATED DOMAIN-CONTAINING PROTEIN"/>
    <property type="match status" value="1"/>
</dbReference>
<dbReference type="Pfam" id="PF00144">
    <property type="entry name" value="Beta-lactamase"/>
    <property type="match status" value="1"/>
</dbReference>
<dbReference type="AlphaFoldDB" id="A0AA41QKT4"/>
<reference evidence="2" key="1">
    <citation type="submission" date="2022-03" db="EMBL/GenBank/DDBJ databases">
        <title>The complete genome sequence of a Methyloterrigena soli.</title>
        <authorList>
            <person name="Zi Z."/>
        </authorList>
    </citation>
    <scope>NUCLEOTIDE SEQUENCE</scope>
    <source>
        <strain evidence="2">M48</strain>
    </source>
</reference>
<accession>A0AA41QKT4</accession>
<dbReference type="SUPFAM" id="SSF56601">
    <property type="entry name" value="beta-lactamase/transpeptidase-like"/>
    <property type="match status" value="1"/>
</dbReference>
<comment type="caution">
    <text evidence="2">The sequence shown here is derived from an EMBL/GenBank/DDBJ whole genome shotgun (WGS) entry which is preliminary data.</text>
</comment>
<name>A0AA41QKT4_9HYPH</name>
<dbReference type="Proteomes" id="UP001156140">
    <property type="component" value="Unassembled WGS sequence"/>
</dbReference>
<sequence>MNWRSQSAPAQGYVAPGFEAVAEEFARNFTIRNDVGAAFAATHHGQLVVDLWGGNAAPDRPWEADTLQIIYSGTKGLLAGCILKLIERGRINLDAPVARYWPEFAQAGKERVLVRHVTSHSAGLPGIASTLNAADYTDYERMEHLLAAQPLAQDPNAFHCYHPITIGWMVGALIRRVDGRPLGRFFAEEIAEPLGLEAWIGLPEAFEPRVGKIELGSDMLPFEVGFSPEQRSDPVFISVWGNPPLFPTELPWNTRAYHAAEIGGAGGIATARAMARYYGCMAMGGTVDGVEILKPETVALGRAEQSRFMDPYIAEAMAFGVGWALQTPQGRFGPAPDAFGHSGAGGSIHAGWPTEGVGFSYIMNQMRADPEDLRSRHLLKRLYEIVH</sequence>
<dbReference type="RefSeq" id="WP_281736432.1">
    <property type="nucleotide sequence ID" value="NZ_JAKETQ010000001.1"/>
</dbReference>